<feature type="compositionally biased region" description="Low complexity" evidence="1">
    <location>
        <begin position="171"/>
        <end position="184"/>
    </location>
</feature>
<keyword evidence="3" id="KW-1185">Reference proteome</keyword>
<evidence type="ECO:0000256" key="1">
    <source>
        <dbReference type="SAM" id="MobiDB-lite"/>
    </source>
</evidence>
<gene>
    <name evidence="2" type="ORF">F4562_004257</name>
</gene>
<dbReference type="AlphaFoldDB" id="A0A7W9IIS0"/>
<organism evidence="2 3">
    <name type="scientific">Streptosporangium becharense</name>
    <dbReference type="NCBI Taxonomy" id="1816182"/>
    <lineage>
        <taxon>Bacteria</taxon>
        <taxon>Bacillati</taxon>
        <taxon>Actinomycetota</taxon>
        <taxon>Actinomycetes</taxon>
        <taxon>Streptosporangiales</taxon>
        <taxon>Streptosporangiaceae</taxon>
        <taxon>Streptosporangium</taxon>
    </lineage>
</organism>
<reference evidence="2 3" key="1">
    <citation type="submission" date="2020-08" db="EMBL/GenBank/DDBJ databases">
        <title>Sequencing the genomes of 1000 actinobacteria strains.</title>
        <authorList>
            <person name="Klenk H.-P."/>
        </authorList>
    </citation>
    <scope>NUCLEOTIDE SEQUENCE [LARGE SCALE GENOMIC DNA]</scope>
    <source>
        <strain evidence="2 3">DSM 46887</strain>
    </source>
</reference>
<evidence type="ECO:0000313" key="3">
    <source>
        <dbReference type="Proteomes" id="UP000540685"/>
    </source>
</evidence>
<proteinExistence type="predicted"/>
<name>A0A7W9IIS0_9ACTN</name>
<accession>A0A7W9IIS0</accession>
<feature type="compositionally biased region" description="Low complexity" evidence="1">
    <location>
        <begin position="208"/>
        <end position="217"/>
    </location>
</feature>
<evidence type="ECO:0000313" key="2">
    <source>
        <dbReference type="EMBL" id="MBB5821195.1"/>
    </source>
</evidence>
<dbReference type="RefSeq" id="WP_184545005.1">
    <property type="nucleotide sequence ID" value="NZ_JACHMP010000001.1"/>
</dbReference>
<comment type="caution">
    <text evidence="2">The sequence shown here is derived from an EMBL/GenBank/DDBJ whole genome shotgun (WGS) entry which is preliminary data.</text>
</comment>
<protein>
    <submittedName>
        <fullName evidence="2">Uncharacterized protein</fullName>
    </submittedName>
</protein>
<dbReference type="Proteomes" id="UP000540685">
    <property type="component" value="Unassembled WGS sequence"/>
</dbReference>
<feature type="region of interest" description="Disordered" evidence="1">
    <location>
        <begin position="90"/>
        <end position="237"/>
    </location>
</feature>
<feature type="compositionally biased region" description="Basic and acidic residues" evidence="1">
    <location>
        <begin position="116"/>
        <end position="126"/>
    </location>
</feature>
<dbReference type="EMBL" id="JACHMP010000001">
    <property type="protein sequence ID" value="MBB5821195.1"/>
    <property type="molecule type" value="Genomic_DNA"/>
</dbReference>
<sequence>MVGVTAVAMGRGGELAEFAPDVPPLNLPQAGSLGAVDFMTLQLPVSLVGYHTQSVDETLNRVANALSERDTRIAVLEQRVSELLASRLHARQDPYGGPPAAVRAEPGHGEPAVEAGHSDGPRKTDADAEAGSPDGTAEAQERSEAGPETDAGPETSGAEPETPSGASETVGAEPETPGAEPETPSDTEPGTSDAESETPADAERDAEPASAGASSAGDPGGDEESPAAAARSKVRKP</sequence>